<evidence type="ECO:0000313" key="10">
    <source>
        <dbReference type="EMBL" id="AJY77610.1"/>
    </source>
</evidence>
<evidence type="ECO:0000256" key="6">
    <source>
        <dbReference type="ARBA" id="ARBA00023125"/>
    </source>
</evidence>
<keyword evidence="7" id="KW-0804">Transcription</keyword>
<dbReference type="GO" id="GO:0000976">
    <property type="term" value="F:transcription cis-regulatory region binding"/>
    <property type="evidence" value="ECO:0007669"/>
    <property type="project" value="TreeGrafter"/>
</dbReference>
<feature type="binding site" evidence="8">
    <location>
        <position position="100"/>
    </location>
    <ligand>
        <name>Zn(2+)</name>
        <dbReference type="ChEBI" id="CHEBI:29105"/>
    </ligand>
</feature>
<dbReference type="AlphaFoldDB" id="A0A0D5NR57"/>
<dbReference type="PANTHER" id="PTHR33202:SF7">
    <property type="entry name" value="FERRIC UPTAKE REGULATION PROTEIN"/>
    <property type="match status" value="1"/>
</dbReference>
<reference evidence="10 11" key="1">
    <citation type="journal article" date="2015" name="J. Biotechnol.">
        <title>Complete genome sequence of Paenibacillus beijingensis 7188(T) (=DSM 24997(T)), a novel rhizobacterium from jujube garden soil.</title>
        <authorList>
            <person name="Kwak Y."/>
            <person name="Shin J.H."/>
        </authorList>
    </citation>
    <scope>NUCLEOTIDE SEQUENCE [LARGE SCALE GENOMIC DNA]</scope>
    <source>
        <strain evidence="10 11">DSM 24997</strain>
    </source>
</reference>
<keyword evidence="4 8" id="KW-0862">Zinc</keyword>
<feature type="binding site" evidence="9">
    <location>
        <position position="132"/>
    </location>
    <ligand>
        <name>Fe cation</name>
        <dbReference type="ChEBI" id="CHEBI:24875"/>
    </ligand>
</feature>
<dbReference type="InterPro" id="IPR002481">
    <property type="entry name" value="FUR"/>
</dbReference>
<feature type="binding site" evidence="8">
    <location>
        <position position="140"/>
    </location>
    <ligand>
        <name>Zn(2+)</name>
        <dbReference type="ChEBI" id="CHEBI:29105"/>
    </ligand>
</feature>
<organism evidence="10 11">
    <name type="scientific">Paenibacillus beijingensis</name>
    <dbReference type="NCBI Taxonomy" id="1126833"/>
    <lineage>
        <taxon>Bacteria</taxon>
        <taxon>Bacillati</taxon>
        <taxon>Bacillota</taxon>
        <taxon>Bacilli</taxon>
        <taxon>Bacillales</taxon>
        <taxon>Paenibacillaceae</taxon>
        <taxon>Paenibacillus</taxon>
    </lineage>
</organism>
<sequence length="155" mass="17843">MQERIEEVKRKLAETGHKLTMQREATMRVLIEHEEAHMTAEDVYMHLKQTCPDIGLATVYRTLELLSEIQIVEKVNFGDGAARFDLRSSDRAHHHHHMICRECGQVEEIHEDWLLAMESRVEREYGFTVIDHRLDFQGICASCRSAAAKAGRAVS</sequence>
<dbReference type="Gene3D" id="1.10.10.10">
    <property type="entry name" value="Winged helix-like DNA-binding domain superfamily/Winged helix DNA-binding domain"/>
    <property type="match status" value="1"/>
</dbReference>
<keyword evidence="5" id="KW-0805">Transcription regulation</keyword>
<dbReference type="GO" id="GO:0008270">
    <property type="term" value="F:zinc ion binding"/>
    <property type="evidence" value="ECO:0007669"/>
    <property type="project" value="TreeGrafter"/>
</dbReference>
<comment type="cofactor">
    <cofactor evidence="9">
        <name>Mn(2+)</name>
        <dbReference type="ChEBI" id="CHEBI:29035"/>
    </cofactor>
    <cofactor evidence="9">
        <name>Fe(2+)</name>
        <dbReference type="ChEBI" id="CHEBI:29033"/>
    </cofactor>
    <text evidence="9">Binds 1 Mn(2+) or Fe(2+) ion per subunit.</text>
</comment>
<keyword evidence="3 8" id="KW-0479">Metal-binding</keyword>
<dbReference type="InterPro" id="IPR036390">
    <property type="entry name" value="WH_DNA-bd_sf"/>
</dbReference>
<comment type="cofactor">
    <cofactor evidence="8">
        <name>Zn(2+)</name>
        <dbReference type="ChEBI" id="CHEBI:29105"/>
    </cofactor>
    <text evidence="8">Binds 1 zinc ion per subunit.</text>
</comment>
<dbReference type="EMBL" id="CP011058">
    <property type="protein sequence ID" value="AJY77610.1"/>
    <property type="molecule type" value="Genomic_DNA"/>
</dbReference>
<dbReference type="Gene3D" id="3.30.1490.190">
    <property type="match status" value="1"/>
</dbReference>
<accession>A0A0D5NR57</accession>
<keyword evidence="11" id="KW-1185">Reference proteome</keyword>
<evidence type="ECO:0000256" key="8">
    <source>
        <dbReference type="PIRSR" id="PIRSR602481-1"/>
    </source>
</evidence>
<evidence type="ECO:0000256" key="7">
    <source>
        <dbReference type="ARBA" id="ARBA00023163"/>
    </source>
</evidence>
<dbReference type="OrthoDB" id="8659436at2"/>
<keyword evidence="6" id="KW-0238">DNA-binding</keyword>
<dbReference type="RefSeq" id="WP_045673123.1">
    <property type="nucleotide sequence ID" value="NZ_CP011058.1"/>
</dbReference>
<evidence type="ECO:0000256" key="1">
    <source>
        <dbReference type="ARBA" id="ARBA00007957"/>
    </source>
</evidence>
<protein>
    <submittedName>
        <fullName evidence="10">Fur family transcriptional regulator</fullName>
    </submittedName>
</protein>
<dbReference type="PANTHER" id="PTHR33202">
    <property type="entry name" value="ZINC UPTAKE REGULATION PROTEIN"/>
    <property type="match status" value="1"/>
</dbReference>
<dbReference type="CDD" id="cd07153">
    <property type="entry name" value="Fur_like"/>
    <property type="match status" value="1"/>
</dbReference>
<dbReference type="KEGG" id="pbj:VN24_08635"/>
<comment type="similarity">
    <text evidence="1">Belongs to the Fur family.</text>
</comment>
<feature type="binding site" evidence="8">
    <location>
        <position position="103"/>
    </location>
    <ligand>
        <name>Zn(2+)</name>
        <dbReference type="ChEBI" id="CHEBI:29105"/>
    </ligand>
</feature>
<proteinExistence type="inferred from homology"/>
<evidence type="ECO:0000256" key="3">
    <source>
        <dbReference type="ARBA" id="ARBA00022723"/>
    </source>
</evidence>
<dbReference type="STRING" id="1126833.VN24_08635"/>
<gene>
    <name evidence="10" type="ORF">VN24_08635</name>
</gene>
<dbReference type="Pfam" id="PF01475">
    <property type="entry name" value="FUR"/>
    <property type="match status" value="1"/>
</dbReference>
<feature type="binding site" evidence="9">
    <location>
        <position position="94"/>
    </location>
    <ligand>
        <name>Fe cation</name>
        <dbReference type="ChEBI" id="CHEBI:24875"/>
    </ligand>
</feature>
<dbReference type="GO" id="GO:0045892">
    <property type="term" value="P:negative regulation of DNA-templated transcription"/>
    <property type="evidence" value="ECO:0007669"/>
    <property type="project" value="TreeGrafter"/>
</dbReference>
<evidence type="ECO:0000313" key="11">
    <source>
        <dbReference type="Proteomes" id="UP000032633"/>
    </source>
</evidence>
<evidence type="ECO:0000256" key="4">
    <source>
        <dbReference type="ARBA" id="ARBA00022833"/>
    </source>
</evidence>
<dbReference type="GO" id="GO:0003700">
    <property type="term" value="F:DNA-binding transcription factor activity"/>
    <property type="evidence" value="ECO:0007669"/>
    <property type="project" value="InterPro"/>
</dbReference>
<dbReference type="Proteomes" id="UP000032633">
    <property type="component" value="Chromosome"/>
</dbReference>
<reference evidence="11" key="2">
    <citation type="submission" date="2015-03" db="EMBL/GenBank/DDBJ databases">
        <title>Genome sequence of Paenibacillus beijingensis strain DSM 24997T.</title>
        <authorList>
            <person name="Kwak Y."/>
            <person name="Shin J.-H."/>
        </authorList>
    </citation>
    <scope>NUCLEOTIDE SEQUENCE [LARGE SCALE GENOMIC DNA]</scope>
    <source>
        <strain evidence="11">DSM 24997</strain>
    </source>
</reference>
<keyword evidence="9" id="KW-0408">Iron</keyword>
<dbReference type="FunFam" id="1.10.10.10:FF:000051">
    <property type="entry name" value="Fur family transcriptional regulator"/>
    <property type="match status" value="1"/>
</dbReference>
<dbReference type="PATRIC" id="fig|1126833.4.peg.1905"/>
<dbReference type="InterPro" id="IPR043135">
    <property type="entry name" value="Fur_C"/>
</dbReference>
<feature type="binding site" evidence="8">
    <location>
        <position position="143"/>
    </location>
    <ligand>
        <name>Zn(2+)</name>
        <dbReference type="ChEBI" id="CHEBI:29105"/>
    </ligand>
</feature>
<evidence type="ECO:0000256" key="9">
    <source>
        <dbReference type="PIRSR" id="PIRSR602481-2"/>
    </source>
</evidence>
<dbReference type="GO" id="GO:1900376">
    <property type="term" value="P:regulation of secondary metabolite biosynthetic process"/>
    <property type="evidence" value="ECO:0007669"/>
    <property type="project" value="TreeGrafter"/>
</dbReference>
<evidence type="ECO:0000256" key="2">
    <source>
        <dbReference type="ARBA" id="ARBA00022491"/>
    </source>
</evidence>
<dbReference type="HOGENOM" id="CLU_096072_3_1_9"/>
<evidence type="ECO:0000256" key="5">
    <source>
        <dbReference type="ARBA" id="ARBA00023015"/>
    </source>
</evidence>
<keyword evidence="2" id="KW-0678">Repressor</keyword>
<dbReference type="SUPFAM" id="SSF46785">
    <property type="entry name" value="Winged helix' DNA-binding domain"/>
    <property type="match status" value="1"/>
</dbReference>
<dbReference type="InterPro" id="IPR036388">
    <property type="entry name" value="WH-like_DNA-bd_sf"/>
</dbReference>
<name>A0A0D5NR57_9BACL</name>